<name>A0AAX6R9X7_HETGA</name>
<keyword evidence="9" id="KW-1185">Reference proteome</keyword>
<dbReference type="GO" id="GO:0007018">
    <property type="term" value="P:microtubule-based movement"/>
    <property type="evidence" value="ECO:0007669"/>
    <property type="project" value="InterPro"/>
</dbReference>
<dbReference type="Proteomes" id="UP000694906">
    <property type="component" value="Unplaced"/>
</dbReference>
<dbReference type="Gene3D" id="3.40.850.10">
    <property type="entry name" value="Kinesin motor domain"/>
    <property type="match status" value="1"/>
</dbReference>
<dbReference type="CTD" id="3834"/>
<dbReference type="InterPro" id="IPR027640">
    <property type="entry name" value="Kinesin-like_fam"/>
</dbReference>
<dbReference type="InterPro" id="IPR027417">
    <property type="entry name" value="P-loop_NTPase"/>
</dbReference>
<dbReference type="GO" id="GO:0008017">
    <property type="term" value="F:microtubule binding"/>
    <property type="evidence" value="ECO:0007669"/>
    <property type="project" value="InterPro"/>
</dbReference>
<keyword evidence="7" id="KW-0732">Signal</keyword>
<dbReference type="PANTHER" id="PTHR47972:SF63">
    <property type="entry name" value="KINESIN FAMILY MEMBER 25"/>
    <property type="match status" value="1"/>
</dbReference>
<organism evidence="9 10">
    <name type="scientific">Heterocephalus glaber</name>
    <name type="common">Naked mole rat</name>
    <dbReference type="NCBI Taxonomy" id="10181"/>
    <lineage>
        <taxon>Eukaryota</taxon>
        <taxon>Metazoa</taxon>
        <taxon>Chordata</taxon>
        <taxon>Craniata</taxon>
        <taxon>Vertebrata</taxon>
        <taxon>Euteleostomi</taxon>
        <taxon>Mammalia</taxon>
        <taxon>Eutheria</taxon>
        <taxon>Euarchontoglires</taxon>
        <taxon>Glires</taxon>
        <taxon>Rodentia</taxon>
        <taxon>Hystricomorpha</taxon>
        <taxon>Bathyergidae</taxon>
        <taxon>Heterocephalus</taxon>
    </lineage>
</organism>
<dbReference type="PANTHER" id="PTHR47972">
    <property type="entry name" value="KINESIN-LIKE PROTEIN KLP-3"/>
    <property type="match status" value="1"/>
</dbReference>
<evidence type="ECO:0000313" key="10">
    <source>
        <dbReference type="RefSeq" id="XP_021093621.1"/>
    </source>
</evidence>
<comment type="subcellular location">
    <subcellularLocation>
        <location evidence="1">Cytoplasm</location>
        <location evidence="1">Cytoskeleton</location>
    </subcellularLocation>
</comment>
<comment type="similarity">
    <text evidence="6">Belongs to the TRAFAC class myosin-kinesin ATPase superfamily. Kinesin family.</text>
</comment>
<evidence type="ECO:0000256" key="6">
    <source>
        <dbReference type="PROSITE-ProRule" id="PRU00283"/>
    </source>
</evidence>
<feature type="binding site" evidence="6">
    <location>
        <begin position="85"/>
        <end position="92"/>
    </location>
    <ligand>
        <name>ATP</name>
        <dbReference type="ChEBI" id="CHEBI:30616"/>
    </ligand>
</feature>
<dbReference type="GO" id="GO:0003777">
    <property type="term" value="F:microtubule motor activity"/>
    <property type="evidence" value="ECO:0007669"/>
    <property type="project" value="InterPro"/>
</dbReference>
<dbReference type="SUPFAM" id="SSF52540">
    <property type="entry name" value="P-loop containing nucleoside triphosphate hydrolases"/>
    <property type="match status" value="1"/>
</dbReference>
<sequence>MRKHEHWLCWTLLCVCVCVCVVVVMLPQASVCRCKWLLPRPLMYHFTLSLRVYGPAEPQTAVFADVCPLLTSLLGGCNMCIMAYGQMGSGKSYTMLRSGLPSDAHSDLGIIPRAVEELFRLILENQSGIPNVDVSIVEIYNSDIFDLAKHNSTVASGVKCEVVTTQDGRTEVLLLTRRGVGQSQKFVELVHGGLQLRARNPTLVHADHSRSHPIIMVTLTAATSLASIGELPFALGQFQCRKEIHSPRNTLWGCRIKGILMDLRIGIAAVPSNDLASKASRISFYFRQPGQTLSGERTGTGKSWSSAHQASPGPMPLDPVGCMKQVWSRLQLVHLAGSECAGVSGVTGLALTETLFINRSISALADVLATLSERRGHIPYRNSKLTYLLQDSIRGDAKLLVILCVSPEQKHMAETLQSLGFGTRAWQVKRGQARKKPPHSQMRELCLGSA</sequence>
<keyword evidence="4 6" id="KW-0067">ATP-binding</keyword>
<dbReference type="Pfam" id="PF00225">
    <property type="entry name" value="Kinesin"/>
    <property type="match status" value="2"/>
</dbReference>
<dbReference type="AlphaFoldDB" id="A0AAX6R9X7"/>
<dbReference type="PROSITE" id="PS50067">
    <property type="entry name" value="KINESIN_MOTOR_2"/>
    <property type="match status" value="1"/>
</dbReference>
<dbReference type="PRINTS" id="PR00380">
    <property type="entry name" value="KINESINHEAVY"/>
</dbReference>
<proteinExistence type="inferred from homology"/>
<evidence type="ECO:0000256" key="4">
    <source>
        <dbReference type="ARBA" id="ARBA00022840"/>
    </source>
</evidence>
<feature type="domain" description="Kinesin motor" evidence="8">
    <location>
        <begin position="18"/>
        <end position="428"/>
    </location>
</feature>
<gene>
    <name evidence="10" type="primary">Kif25</name>
</gene>
<dbReference type="RefSeq" id="XP_021093621.1">
    <property type="nucleotide sequence ID" value="XM_021237962.1"/>
</dbReference>
<protein>
    <submittedName>
        <fullName evidence="10">LOW QUALITY PROTEIN: kinesin-like protein KIF25</fullName>
    </submittedName>
</protein>
<evidence type="ECO:0000256" key="5">
    <source>
        <dbReference type="ARBA" id="ARBA00023212"/>
    </source>
</evidence>
<feature type="chain" id="PRO_5043657583" evidence="7">
    <location>
        <begin position="21"/>
        <end position="450"/>
    </location>
</feature>
<dbReference type="InterPro" id="IPR001752">
    <property type="entry name" value="Kinesin_motor_dom"/>
</dbReference>
<accession>A0AAX6R9X7</accession>
<dbReference type="GO" id="GO:0015630">
    <property type="term" value="C:microtubule cytoskeleton"/>
    <property type="evidence" value="ECO:0007669"/>
    <property type="project" value="TreeGrafter"/>
</dbReference>
<dbReference type="SMART" id="SM00129">
    <property type="entry name" value="KISc"/>
    <property type="match status" value="1"/>
</dbReference>
<dbReference type="InterPro" id="IPR036961">
    <property type="entry name" value="Kinesin_motor_dom_sf"/>
</dbReference>
<dbReference type="GO" id="GO:0005524">
    <property type="term" value="F:ATP binding"/>
    <property type="evidence" value="ECO:0007669"/>
    <property type="project" value="UniProtKB-UniRule"/>
</dbReference>
<reference evidence="10" key="1">
    <citation type="submission" date="2025-08" db="UniProtKB">
        <authorList>
            <consortium name="RefSeq"/>
        </authorList>
    </citation>
    <scope>IDENTIFICATION</scope>
</reference>
<keyword evidence="2" id="KW-0963">Cytoplasm</keyword>
<evidence type="ECO:0000256" key="2">
    <source>
        <dbReference type="ARBA" id="ARBA00022490"/>
    </source>
</evidence>
<feature type="signal peptide" evidence="7">
    <location>
        <begin position="1"/>
        <end position="20"/>
    </location>
</feature>
<evidence type="ECO:0000313" key="9">
    <source>
        <dbReference type="Proteomes" id="UP000694906"/>
    </source>
</evidence>
<evidence type="ECO:0000256" key="1">
    <source>
        <dbReference type="ARBA" id="ARBA00004245"/>
    </source>
</evidence>
<evidence type="ECO:0000256" key="7">
    <source>
        <dbReference type="SAM" id="SignalP"/>
    </source>
</evidence>
<keyword evidence="6" id="KW-0505">Motor protein</keyword>
<keyword evidence="3 6" id="KW-0547">Nucleotide-binding</keyword>
<evidence type="ECO:0000256" key="3">
    <source>
        <dbReference type="ARBA" id="ARBA00022741"/>
    </source>
</evidence>
<evidence type="ECO:0000259" key="8">
    <source>
        <dbReference type="PROSITE" id="PS50067"/>
    </source>
</evidence>
<keyword evidence="5" id="KW-0206">Cytoskeleton</keyword>
<dbReference type="GeneID" id="101722705"/>